<name>D1J8M0_METH1</name>
<dbReference type="Proteomes" id="UP000002631">
    <property type="component" value="Chromosome"/>
</dbReference>
<evidence type="ECO:0000313" key="2">
    <source>
        <dbReference type="EMBL" id="CAX37567.1"/>
    </source>
</evidence>
<dbReference type="STRING" id="347256.MHO_4320"/>
<protein>
    <submittedName>
        <fullName evidence="2">Uncharacterized protein</fullName>
    </submittedName>
</protein>
<gene>
    <name evidence="2" type="ordered locus">MHO_4320</name>
</gene>
<keyword evidence="3" id="KW-1185">Reference proteome</keyword>
<organism evidence="2 3">
    <name type="scientific">Metamycoplasma hominis (strain ATCC 23114 / DSM 25592 / NBRC 14850 / NCTC 10111 / PG21)</name>
    <name type="common">Mycoplasma hominis</name>
    <dbReference type="NCBI Taxonomy" id="347256"/>
    <lineage>
        <taxon>Bacteria</taxon>
        <taxon>Bacillati</taxon>
        <taxon>Mycoplasmatota</taxon>
        <taxon>Mycoplasmoidales</taxon>
        <taxon>Metamycoplasmataceae</taxon>
        <taxon>Metamycoplasma</taxon>
    </lineage>
</organism>
<reference evidence="2 3" key="1">
    <citation type="journal article" date="2009" name="PLoS Genet.">
        <title>Life on arginine for Mycoplasma hominis: clues from its minimal genome and comparison with other human urogenital mycoplasmas.</title>
        <authorList>
            <person name="Pereyre S."/>
            <person name="Sirand-Pugnet P."/>
            <person name="Beven L."/>
            <person name="Charron A."/>
            <person name="Renaudin H."/>
            <person name="Barre A."/>
            <person name="Avenaud P."/>
            <person name="Jacob D."/>
            <person name="Couloux A."/>
            <person name="Barbe V."/>
            <person name="de Daruvar A."/>
            <person name="Blanchard A."/>
            <person name="Bebear C."/>
        </authorList>
    </citation>
    <scope>NUCLEOTIDE SEQUENCE [LARGE SCALE GENOMIC DNA]</scope>
    <source>
        <strain evidence="3">ATCC 23114 / NBRC 14850 / NCTC 10111 / PG21</strain>
    </source>
</reference>
<dbReference type="PaxDb" id="347256-MHO_4320"/>
<keyword evidence="1" id="KW-1133">Transmembrane helix</keyword>
<keyword evidence="1" id="KW-0472">Membrane</keyword>
<dbReference type="EMBL" id="FP236530">
    <property type="protein sequence ID" value="CAX37567.1"/>
    <property type="molecule type" value="Genomic_DNA"/>
</dbReference>
<feature type="transmembrane region" description="Helical" evidence="1">
    <location>
        <begin position="78"/>
        <end position="107"/>
    </location>
</feature>
<proteinExistence type="predicted"/>
<dbReference type="HOGENOM" id="CLU_2194017_0_0_14"/>
<sequence length="108" mass="12484">MLNKIASHCWSFSFAISSSFIIFSYWFIISPADGIFFAISSNCFIFDLTCCCFDVNFEHDIATIGNEIKELAPKIDKIIFLLFFIEYPLSLFNELLDMIIININLIIF</sequence>
<keyword evidence="1" id="KW-0812">Transmembrane</keyword>
<dbReference type="AlphaFoldDB" id="D1J8M0"/>
<evidence type="ECO:0000256" key="1">
    <source>
        <dbReference type="SAM" id="Phobius"/>
    </source>
</evidence>
<evidence type="ECO:0000313" key="3">
    <source>
        <dbReference type="Proteomes" id="UP000002631"/>
    </source>
</evidence>
<feature type="transmembrane region" description="Helical" evidence="1">
    <location>
        <begin position="12"/>
        <end position="29"/>
    </location>
</feature>
<feature type="transmembrane region" description="Helical" evidence="1">
    <location>
        <begin position="35"/>
        <end position="57"/>
    </location>
</feature>
<dbReference type="KEGG" id="mho:MHO_4320"/>
<accession>D1J8M0</accession>